<dbReference type="GeneID" id="38133596"/>
<sequence length="101" mass="11585">MQDIDKNRTVAGLRGTMQAKIITGVMRWTCWTISSPETITPSSQQCNLNNWYLIPSHHITSQVFGRRWGWMDTEQTASHRQRQGSGRFTIATHCQDNHVAL</sequence>
<dbReference type="AlphaFoldDB" id="A0A3F3QCI8"/>
<gene>
    <name evidence="1" type="ORF">BDQ94DRAFT_138406</name>
</gene>
<dbReference type="EMBL" id="KZ852037">
    <property type="protein sequence ID" value="RDH36769.1"/>
    <property type="molecule type" value="Genomic_DNA"/>
</dbReference>
<reference evidence="1 2" key="1">
    <citation type="submission" date="2018-07" db="EMBL/GenBank/DDBJ databases">
        <title>The genomes of Aspergillus section Nigri reveals drivers in fungal speciation.</title>
        <authorList>
            <consortium name="DOE Joint Genome Institute"/>
            <person name="Vesth T.C."/>
            <person name="Nybo J."/>
            <person name="Theobald S."/>
            <person name="Brandl J."/>
            <person name="Frisvad J.C."/>
            <person name="Nielsen K.F."/>
            <person name="Lyhne E.K."/>
            <person name="Kogle M.E."/>
            <person name="Kuo A."/>
            <person name="Riley R."/>
            <person name="Clum A."/>
            <person name="Nolan M."/>
            <person name="Lipzen A."/>
            <person name="Salamov A."/>
            <person name="Henrissat B."/>
            <person name="Wiebenga A."/>
            <person name="De vries R.P."/>
            <person name="Grigoriev I.V."/>
            <person name="Mortensen U.H."/>
            <person name="Andersen M.R."/>
            <person name="Baker S.E."/>
        </authorList>
    </citation>
    <scope>NUCLEOTIDE SEQUENCE [LARGE SCALE GENOMIC DNA]</scope>
    <source>
        <strain evidence="1 2">CBS 139.54b</strain>
    </source>
</reference>
<evidence type="ECO:0000313" key="1">
    <source>
        <dbReference type="EMBL" id="RDH36769.1"/>
    </source>
</evidence>
<accession>A0A3F3QCI8</accession>
<keyword evidence="2" id="KW-1185">Reference proteome</keyword>
<dbReference type="RefSeq" id="XP_026629791.1">
    <property type="nucleotide sequence ID" value="XM_026765240.1"/>
</dbReference>
<organism evidence="1 2">
    <name type="scientific">Aspergillus welwitschiae</name>
    <dbReference type="NCBI Taxonomy" id="1341132"/>
    <lineage>
        <taxon>Eukaryota</taxon>
        <taxon>Fungi</taxon>
        <taxon>Dikarya</taxon>
        <taxon>Ascomycota</taxon>
        <taxon>Pezizomycotina</taxon>
        <taxon>Eurotiomycetes</taxon>
        <taxon>Eurotiomycetidae</taxon>
        <taxon>Eurotiales</taxon>
        <taxon>Aspergillaceae</taxon>
        <taxon>Aspergillus</taxon>
        <taxon>Aspergillus subgen. Circumdati</taxon>
    </lineage>
</organism>
<protein>
    <submittedName>
        <fullName evidence="1">Uncharacterized protein</fullName>
    </submittedName>
</protein>
<evidence type="ECO:0000313" key="2">
    <source>
        <dbReference type="Proteomes" id="UP000253729"/>
    </source>
</evidence>
<dbReference type="Proteomes" id="UP000253729">
    <property type="component" value="Unassembled WGS sequence"/>
</dbReference>
<name>A0A3F3QCI8_9EURO</name>
<proteinExistence type="predicted"/>